<dbReference type="Proteomes" id="UP001046870">
    <property type="component" value="Chromosome 14"/>
</dbReference>
<keyword evidence="3" id="KW-1185">Reference proteome</keyword>
<dbReference type="AlphaFoldDB" id="A0A9D3T176"/>
<comment type="caution">
    <text evidence="2">The sequence shown here is derived from an EMBL/GenBank/DDBJ whole genome shotgun (WGS) entry which is preliminary data.</text>
</comment>
<feature type="region of interest" description="Disordered" evidence="1">
    <location>
        <begin position="36"/>
        <end position="68"/>
    </location>
</feature>
<accession>A0A9D3T176</accession>
<dbReference type="EMBL" id="JAFDVH010000014">
    <property type="protein sequence ID" value="KAG7464750.1"/>
    <property type="molecule type" value="Genomic_DNA"/>
</dbReference>
<organism evidence="2 3">
    <name type="scientific">Megalops atlanticus</name>
    <name type="common">Tarpon</name>
    <name type="synonym">Clupea gigantea</name>
    <dbReference type="NCBI Taxonomy" id="7932"/>
    <lineage>
        <taxon>Eukaryota</taxon>
        <taxon>Metazoa</taxon>
        <taxon>Chordata</taxon>
        <taxon>Craniata</taxon>
        <taxon>Vertebrata</taxon>
        <taxon>Euteleostomi</taxon>
        <taxon>Actinopterygii</taxon>
        <taxon>Neopterygii</taxon>
        <taxon>Teleostei</taxon>
        <taxon>Elopiformes</taxon>
        <taxon>Megalopidae</taxon>
        <taxon>Megalops</taxon>
    </lineage>
</organism>
<evidence type="ECO:0000313" key="3">
    <source>
        <dbReference type="Proteomes" id="UP001046870"/>
    </source>
</evidence>
<proteinExistence type="predicted"/>
<sequence length="81" mass="9043">MSEYKYLVCERERTHAVDFRCHPRVSWGQPRQHLHVPSLRGARRGPAGSARVTATPRTPASPAQLLGRDSEALLPDPVFVV</sequence>
<protein>
    <submittedName>
        <fullName evidence="2">Uncharacterized protein</fullName>
    </submittedName>
</protein>
<gene>
    <name evidence="2" type="ORF">MATL_G00168890</name>
</gene>
<name>A0A9D3T176_MEGAT</name>
<evidence type="ECO:0000313" key="2">
    <source>
        <dbReference type="EMBL" id="KAG7464750.1"/>
    </source>
</evidence>
<evidence type="ECO:0000256" key="1">
    <source>
        <dbReference type="SAM" id="MobiDB-lite"/>
    </source>
</evidence>
<reference evidence="2" key="1">
    <citation type="submission" date="2021-01" db="EMBL/GenBank/DDBJ databases">
        <authorList>
            <person name="Zahm M."/>
            <person name="Roques C."/>
            <person name="Cabau C."/>
            <person name="Klopp C."/>
            <person name="Donnadieu C."/>
            <person name="Jouanno E."/>
            <person name="Lampietro C."/>
            <person name="Louis A."/>
            <person name="Herpin A."/>
            <person name="Echchiki A."/>
            <person name="Berthelot C."/>
            <person name="Parey E."/>
            <person name="Roest-Crollius H."/>
            <person name="Braasch I."/>
            <person name="Postlethwait J."/>
            <person name="Bobe J."/>
            <person name="Montfort J."/>
            <person name="Bouchez O."/>
            <person name="Begum T."/>
            <person name="Mejri S."/>
            <person name="Adams A."/>
            <person name="Chen W.-J."/>
            <person name="Guiguen Y."/>
        </authorList>
    </citation>
    <scope>NUCLEOTIDE SEQUENCE</scope>
    <source>
        <strain evidence="2">YG-15Mar2019-1</strain>
        <tissue evidence="2">Brain</tissue>
    </source>
</reference>